<protein>
    <submittedName>
        <fullName evidence="2">MbtH family protein</fullName>
    </submittedName>
</protein>
<dbReference type="Pfam" id="PF03621">
    <property type="entry name" value="MbtH"/>
    <property type="match status" value="1"/>
</dbReference>
<dbReference type="PANTHER" id="PTHR38444:SF1">
    <property type="entry name" value="ENTEROBACTIN BIOSYNTHESIS PROTEIN YBDZ"/>
    <property type="match status" value="1"/>
</dbReference>
<dbReference type="EMBL" id="JAPWIJ010000002">
    <property type="protein sequence ID" value="MCZ4517838.1"/>
    <property type="molecule type" value="Genomic_DNA"/>
</dbReference>
<feature type="domain" description="MbtH-like" evidence="1">
    <location>
        <begin position="4"/>
        <end position="54"/>
    </location>
</feature>
<accession>A0ABT4MA62</accession>
<dbReference type="InterPro" id="IPR005153">
    <property type="entry name" value="MbtH-like_dom"/>
</dbReference>
<evidence type="ECO:0000313" key="2">
    <source>
        <dbReference type="EMBL" id="MCZ4517838.1"/>
    </source>
</evidence>
<reference evidence="2" key="1">
    <citation type="submission" date="2022-12" db="EMBL/GenBank/DDBJ databases">
        <authorList>
            <person name="Krivoruchko A.V."/>
            <person name="Elkin A."/>
        </authorList>
    </citation>
    <scope>NUCLEOTIDE SEQUENCE</scope>
    <source>
        <strain evidence="2">IEGM 1391</strain>
    </source>
</reference>
<dbReference type="InterPro" id="IPR038020">
    <property type="entry name" value="MbtH-like_sf"/>
</dbReference>
<gene>
    <name evidence="2" type="ORF">O4220_04860</name>
</gene>
<dbReference type="SMART" id="SM00923">
    <property type="entry name" value="MbtH"/>
    <property type="match status" value="1"/>
</dbReference>
<proteinExistence type="predicted"/>
<dbReference type="SUPFAM" id="SSF160582">
    <property type="entry name" value="MbtH-like"/>
    <property type="match status" value="1"/>
</dbReference>
<evidence type="ECO:0000313" key="3">
    <source>
        <dbReference type="Proteomes" id="UP001081071"/>
    </source>
</evidence>
<keyword evidence="3" id="KW-1185">Reference proteome</keyword>
<dbReference type="Gene3D" id="3.90.820.10">
    <property type="entry name" value="Structural Genomics, Unknown Function 30-nov-00 1gh9 Mol_id"/>
    <property type="match status" value="1"/>
</dbReference>
<dbReference type="InterPro" id="IPR037407">
    <property type="entry name" value="MLP_fam"/>
</dbReference>
<name>A0ABT4MA62_9NOCA</name>
<dbReference type="RefSeq" id="WP_032376226.1">
    <property type="nucleotide sequence ID" value="NZ_JAPWIJ010000002.1"/>
</dbReference>
<dbReference type="PANTHER" id="PTHR38444">
    <property type="entry name" value="ENTEROBACTIN BIOSYNTHESIS PROTEIN YBDZ"/>
    <property type="match status" value="1"/>
</dbReference>
<evidence type="ECO:0000259" key="1">
    <source>
        <dbReference type="SMART" id="SM00923"/>
    </source>
</evidence>
<sequence length="86" mass="9713">MSTNPFDDEDGRFFVLVNDEDQHSLWPTFSEVPQGWRVVFGEDTRAACLEYVEKNWTDMRPRSLREAMEADAAARASAEGTPSAEA</sequence>
<organism evidence="2 3">
    <name type="scientific">Rhodococcus ruber</name>
    <dbReference type="NCBI Taxonomy" id="1830"/>
    <lineage>
        <taxon>Bacteria</taxon>
        <taxon>Bacillati</taxon>
        <taxon>Actinomycetota</taxon>
        <taxon>Actinomycetes</taxon>
        <taxon>Mycobacteriales</taxon>
        <taxon>Nocardiaceae</taxon>
        <taxon>Rhodococcus</taxon>
    </lineage>
</organism>
<dbReference type="Proteomes" id="UP001081071">
    <property type="component" value="Unassembled WGS sequence"/>
</dbReference>
<comment type="caution">
    <text evidence="2">The sequence shown here is derived from an EMBL/GenBank/DDBJ whole genome shotgun (WGS) entry which is preliminary data.</text>
</comment>